<dbReference type="GO" id="GO:0060255">
    <property type="term" value="P:regulation of macromolecule metabolic process"/>
    <property type="evidence" value="ECO:0007669"/>
    <property type="project" value="UniProtKB-ARBA"/>
</dbReference>
<feature type="disulfide bond" evidence="15">
    <location>
        <begin position="891"/>
        <end position="900"/>
    </location>
</feature>
<dbReference type="SUPFAM" id="SSF57184">
    <property type="entry name" value="Growth factor receptor domain"/>
    <property type="match status" value="2"/>
</dbReference>
<dbReference type="FunFam" id="2.10.25.10:FF:000327">
    <property type="entry name" value="neurogenic locus notch homolog protein 4"/>
    <property type="match status" value="1"/>
</dbReference>
<evidence type="ECO:0000256" key="14">
    <source>
        <dbReference type="ARBA" id="ARBA00060989"/>
    </source>
</evidence>
<feature type="disulfide bond" evidence="15">
    <location>
        <begin position="853"/>
        <end position="862"/>
    </location>
</feature>
<feature type="domain" description="Laminin G" evidence="18">
    <location>
        <begin position="42"/>
        <end position="206"/>
    </location>
</feature>
<dbReference type="InParanoid" id="A0A7F5RHM6"/>
<keyword evidence="20" id="KW-1185">Reference proteome</keyword>
<dbReference type="PANTHER" id="PTHR12916">
    <property type="entry name" value="CYTOCHROME C OXIDASE POLYPEPTIDE VIC-2"/>
    <property type="match status" value="1"/>
</dbReference>
<name>A0A7F5RHM6_AGRPL</name>
<dbReference type="FunFam" id="2.10.25.10:FF:000434">
    <property type="entry name" value="Predicted protein"/>
    <property type="match status" value="1"/>
</dbReference>
<feature type="disulfide bond" evidence="15">
    <location>
        <begin position="2054"/>
        <end position="2063"/>
    </location>
</feature>
<dbReference type="Gene3D" id="2.10.25.10">
    <property type="entry name" value="Laminin"/>
    <property type="match status" value="32"/>
</dbReference>
<evidence type="ECO:0000256" key="5">
    <source>
        <dbReference type="ARBA" id="ARBA00022553"/>
    </source>
</evidence>
<feature type="domain" description="EGF-like" evidence="19">
    <location>
        <begin position="790"/>
        <end position="829"/>
    </location>
</feature>
<dbReference type="Pfam" id="PF07645">
    <property type="entry name" value="EGF_CA"/>
    <property type="match status" value="2"/>
</dbReference>
<dbReference type="GO" id="GO:0008593">
    <property type="term" value="P:regulation of Notch signaling pathway"/>
    <property type="evidence" value="ECO:0007669"/>
    <property type="project" value="UniProtKB-ARBA"/>
</dbReference>
<feature type="domain" description="EGF-like" evidence="19">
    <location>
        <begin position="496"/>
        <end position="532"/>
    </location>
</feature>
<keyword evidence="4 15" id="KW-0245">EGF-like domain</keyword>
<evidence type="ECO:0000256" key="3">
    <source>
        <dbReference type="ARBA" id="ARBA00022475"/>
    </source>
</evidence>
<feature type="disulfide bond" evidence="15">
    <location>
        <begin position="1111"/>
        <end position="1120"/>
    </location>
</feature>
<feature type="disulfide bond" evidence="15">
    <location>
        <begin position="2253"/>
        <end position="2262"/>
    </location>
</feature>
<dbReference type="InterPro" id="IPR013320">
    <property type="entry name" value="ConA-like_dom_sf"/>
</dbReference>
<dbReference type="GO" id="GO:0005509">
    <property type="term" value="F:calcium ion binding"/>
    <property type="evidence" value="ECO:0007669"/>
    <property type="project" value="InterPro"/>
</dbReference>
<evidence type="ECO:0000256" key="6">
    <source>
        <dbReference type="ARBA" id="ARBA00022692"/>
    </source>
</evidence>
<feature type="disulfide bond" evidence="15">
    <location>
        <begin position="405"/>
        <end position="414"/>
    </location>
</feature>
<feature type="domain" description="EGF-like" evidence="19">
    <location>
        <begin position="2067"/>
        <end position="2108"/>
    </location>
</feature>
<feature type="domain" description="EGF-like" evidence="19">
    <location>
        <begin position="980"/>
        <end position="1016"/>
    </location>
</feature>
<dbReference type="GO" id="GO:0050877">
    <property type="term" value="P:nervous system process"/>
    <property type="evidence" value="ECO:0007669"/>
    <property type="project" value="UniProtKB-ARBA"/>
</dbReference>
<feature type="domain" description="EGF-like" evidence="19">
    <location>
        <begin position="2187"/>
        <end position="2224"/>
    </location>
</feature>
<evidence type="ECO:0000256" key="12">
    <source>
        <dbReference type="ARBA" id="ARBA00023157"/>
    </source>
</evidence>
<dbReference type="CDD" id="cd00110">
    <property type="entry name" value="LamG"/>
    <property type="match status" value="3"/>
</dbReference>
<dbReference type="InterPro" id="IPR013032">
    <property type="entry name" value="EGF-like_CS"/>
</dbReference>
<feature type="domain" description="EGF-like" evidence="19">
    <location>
        <begin position="674"/>
        <end position="710"/>
    </location>
</feature>
<feature type="domain" description="EGF-like" evidence="19">
    <location>
        <begin position="1644"/>
        <end position="1680"/>
    </location>
</feature>
<dbReference type="GO" id="GO:0048592">
    <property type="term" value="P:eye morphogenesis"/>
    <property type="evidence" value="ECO:0007669"/>
    <property type="project" value="UniProtKB-ARBA"/>
</dbReference>
<dbReference type="GeneID" id="108740258"/>
<feature type="domain" description="EGF-like" evidence="19">
    <location>
        <begin position="1990"/>
        <end position="2026"/>
    </location>
</feature>
<dbReference type="GO" id="GO:0009967">
    <property type="term" value="P:positive regulation of signal transduction"/>
    <property type="evidence" value="ECO:0007669"/>
    <property type="project" value="UniProtKB-ARBA"/>
</dbReference>
<dbReference type="GO" id="GO:0032991">
    <property type="term" value="C:protein-containing complex"/>
    <property type="evidence" value="ECO:0007669"/>
    <property type="project" value="UniProtKB-ARBA"/>
</dbReference>
<feature type="disulfide bond" evidence="15">
    <location>
        <begin position="2016"/>
        <end position="2025"/>
    </location>
</feature>
<evidence type="ECO:0000256" key="8">
    <source>
        <dbReference type="ARBA" id="ARBA00022737"/>
    </source>
</evidence>
<dbReference type="PROSITE" id="PS00022">
    <property type="entry name" value="EGF_1"/>
    <property type="match status" value="28"/>
</dbReference>
<feature type="domain" description="EGF-like" evidence="19">
    <location>
        <begin position="831"/>
        <end position="863"/>
    </location>
</feature>
<feature type="disulfide bond" evidence="15">
    <location>
        <begin position="662"/>
        <end position="671"/>
    </location>
</feature>
<dbReference type="GO" id="GO:0048638">
    <property type="term" value="P:regulation of developmental growth"/>
    <property type="evidence" value="ECO:0007669"/>
    <property type="project" value="UniProtKB-ARBA"/>
</dbReference>
<feature type="disulfide bond" evidence="15">
    <location>
        <begin position="328"/>
        <end position="337"/>
    </location>
</feature>
<dbReference type="CDD" id="cd00054">
    <property type="entry name" value="EGF_CA"/>
    <property type="match status" value="24"/>
</dbReference>
<evidence type="ECO:0000256" key="7">
    <source>
        <dbReference type="ARBA" id="ARBA00022729"/>
    </source>
</evidence>
<feature type="disulfide bond" evidence="15">
    <location>
        <begin position="700"/>
        <end position="709"/>
    </location>
</feature>
<dbReference type="GO" id="GO:0030182">
    <property type="term" value="P:neuron differentiation"/>
    <property type="evidence" value="ECO:0007669"/>
    <property type="project" value="UniProtKB-ARBA"/>
</dbReference>
<feature type="disulfide bond" evidence="15">
    <location>
        <begin position="1006"/>
        <end position="1015"/>
    </location>
</feature>
<dbReference type="FunFam" id="2.10.25.10:FF:000472">
    <property type="entry name" value="Uncharacterized protein, isoform A"/>
    <property type="match status" value="3"/>
</dbReference>
<dbReference type="SMART" id="SM00179">
    <property type="entry name" value="EGF_CA"/>
    <property type="match status" value="28"/>
</dbReference>
<dbReference type="PROSITE" id="PS50026">
    <property type="entry name" value="EGF_3"/>
    <property type="match status" value="30"/>
</dbReference>
<dbReference type="GO" id="GO:0005911">
    <property type="term" value="C:cell-cell junction"/>
    <property type="evidence" value="ECO:0007669"/>
    <property type="project" value="UniProtKB-ARBA"/>
</dbReference>
<evidence type="ECO:0000313" key="20">
    <source>
        <dbReference type="Proteomes" id="UP000192223"/>
    </source>
</evidence>
<dbReference type="Pfam" id="PF00054">
    <property type="entry name" value="Laminin_G_1"/>
    <property type="match status" value="2"/>
</dbReference>
<feature type="disulfide bond" evidence="15">
    <location>
        <begin position="740"/>
        <end position="749"/>
    </location>
</feature>
<dbReference type="SMART" id="SM00282">
    <property type="entry name" value="LamG"/>
    <property type="match status" value="4"/>
</dbReference>
<dbReference type="PANTHER" id="PTHR12916:SF4">
    <property type="entry name" value="UNINFLATABLE, ISOFORM C"/>
    <property type="match status" value="1"/>
</dbReference>
<comment type="caution">
    <text evidence="15">Lacks conserved residue(s) required for the propagation of feature annotation.</text>
</comment>
<dbReference type="FunFam" id="2.10.25.10:FF:000031">
    <property type="entry name" value="neurogenic locus notch homolog protein 3"/>
    <property type="match status" value="1"/>
</dbReference>
<feature type="domain" description="EGF-like" evidence="19">
    <location>
        <begin position="340"/>
        <end position="377"/>
    </location>
</feature>
<dbReference type="CTD" id="42896"/>
<keyword evidence="6 17" id="KW-0812">Transmembrane</keyword>
<feature type="disulfide bond" evidence="15">
    <location>
        <begin position="1090"/>
        <end position="1100"/>
    </location>
</feature>
<dbReference type="GO" id="GO:0051093">
    <property type="term" value="P:negative regulation of developmental process"/>
    <property type="evidence" value="ECO:0007669"/>
    <property type="project" value="UniProtKB-ARBA"/>
</dbReference>
<feature type="disulfide bond" evidence="15">
    <location>
        <begin position="624"/>
        <end position="633"/>
    </location>
</feature>
<feature type="disulfide bond" evidence="15">
    <location>
        <begin position="285"/>
        <end position="294"/>
    </location>
</feature>
<dbReference type="PROSITE" id="PS01186">
    <property type="entry name" value="EGF_2"/>
    <property type="match status" value="21"/>
</dbReference>
<feature type="disulfide bond" evidence="15">
    <location>
        <begin position="819"/>
        <end position="828"/>
    </location>
</feature>
<keyword evidence="9" id="KW-0221">Differentiation</keyword>
<feature type="disulfide bond" evidence="15">
    <location>
        <begin position="1149"/>
        <end position="1158"/>
    </location>
</feature>
<evidence type="ECO:0000256" key="9">
    <source>
        <dbReference type="ARBA" id="ARBA00022782"/>
    </source>
</evidence>
<dbReference type="FunFam" id="2.10.25.10:FF:000095">
    <property type="entry name" value="Notch, isoform B"/>
    <property type="match status" value="1"/>
</dbReference>
<dbReference type="Gene3D" id="2.60.120.200">
    <property type="match status" value="4"/>
</dbReference>
<evidence type="ECO:0000256" key="16">
    <source>
        <dbReference type="SAM" id="MobiDB-lite"/>
    </source>
</evidence>
<comment type="subcellular location">
    <subcellularLocation>
        <location evidence="1">Apical cell membrane</location>
        <topology evidence="1">Single-pass type I membrane protein</topology>
    </subcellularLocation>
</comment>
<dbReference type="GO" id="GO:0051240">
    <property type="term" value="P:positive regulation of multicellular organismal process"/>
    <property type="evidence" value="ECO:0007669"/>
    <property type="project" value="UniProtKB-ARBA"/>
</dbReference>
<keyword evidence="5" id="KW-0597">Phosphoprotein</keyword>
<dbReference type="GO" id="GO:0048732">
    <property type="term" value="P:gland development"/>
    <property type="evidence" value="ECO:0007669"/>
    <property type="project" value="UniProtKB-ARBA"/>
</dbReference>
<feature type="domain" description="Laminin G" evidence="18">
    <location>
        <begin position="1204"/>
        <end position="1375"/>
    </location>
</feature>
<feature type="disulfide bond" evidence="15">
    <location>
        <begin position="778"/>
        <end position="787"/>
    </location>
</feature>
<keyword evidence="12 15" id="KW-1015">Disulfide bond</keyword>
<feature type="domain" description="EGF-like" evidence="19">
    <location>
        <begin position="1086"/>
        <end position="1121"/>
    </location>
</feature>
<dbReference type="GO" id="GO:0048598">
    <property type="term" value="P:embryonic morphogenesis"/>
    <property type="evidence" value="ECO:0007669"/>
    <property type="project" value="UniProtKB-ARBA"/>
</dbReference>
<dbReference type="GO" id="GO:0003002">
    <property type="term" value="P:regionalization"/>
    <property type="evidence" value="ECO:0007669"/>
    <property type="project" value="UniProtKB-ARBA"/>
</dbReference>
<feature type="domain" description="EGF-like" evidence="19">
    <location>
        <begin position="2144"/>
        <end position="2185"/>
    </location>
</feature>
<dbReference type="FunFam" id="2.10.25.10:FF:000004">
    <property type="entry name" value="Neurogenic locus notch 1"/>
    <property type="match status" value="1"/>
</dbReference>
<evidence type="ECO:0000256" key="2">
    <source>
        <dbReference type="ARBA" id="ARBA00022473"/>
    </source>
</evidence>
<feature type="domain" description="EGF-like" evidence="19">
    <location>
        <begin position="417"/>
        <end position="453"/>
    </location>
</feature>
<evidence type="ECO:0000259" key="19">
    <source>
        <dbReference type="PROSITE" id="PS50026"/>
    </source>
</evidence>
<feature type="disulfide bond" evidence="15">
    <location>
        <begin position="2234"/>
        <end position="2251"/>
    </location>
</feature>
<dbReference type="GO" id="GO:0061326">
    <property type="term" value="P:renal tubule development"/>
    <property type="evidence" value="ECO:0007669"/>
    <property type="project" value="UniProtKB-ARBA"/>
</dbReference>
<dbReference type="GO" id="GO:0048871">
    <property type="term" value="P:multicellular organismal-level homeostasis"/>
    <property type="evidence" value="ECO:0007669"/>
    <property type="project" value="UniProtKB-ARBA"/>
</dbReference>
<feature type="region of interest" description="Disordered" evidence="16">
    <location>
        <begin position="551"/>
        <end position="575"/>
    </location>
</feature>
<dbReference type="OrthoDB" id="283575at2759"/>
<comment type="similarity">
    <text evidence="14">Belongs to the Crumbs protein family.</text>
</comment>
<proteinExistence type="inferred from homology"/>
<feature type="domain" description="EGF-like" evidence="19">
    <location>
        <begin position="1952"/>
        <end position="1988"/>
    </location>
</feature>
<feature type="disulfide bond" evidence="15">
    <location>
        <begin position="309"/>
        <end position="326"/>
    </location>
</feature>
<dbReference type="PRINTS" id="PR01983">
    <property type="entry name" value="NOTCH"/>
</dbReference>
<dbReference type="Proteomes" id="UP000192223">
    <property type="component" value="Unplaced"/>
</dbReference>
<feature type="disulfide bond" evidence="15">
    <location>
        <begin position="1403"/>
        <end position="1412"/>
    </location>
</feature>
<dbReference type="InterPro" id="IPR000742">
    <property type="entry name" value="EGF"/>
</dbReference>
<dbReference type="GO" id="GO:0016324">
    <property type="term" value="C:apical plasma membrane"/>
    <property type="evidence" value="ECO:0007669"/>
    <property type="project" value="UniProtKB-SubCell"/>
</dbReference>
<dbReference type="PROSITE" id="PS50025">
    <property type="entry name" value="LAM_G_DOMAIN"/>
    <property type="match status" value="3"/>
</dbReference>
<feature type="disulfide bond" evidence="15">
    <location>
        <begin position="1192"/>
        <end position="1201"/>
    </location>
</feature>
<dbReference type="RefSeq" id="XP_025835497.1">
    <property type="nucleotide sequence ID" value="XM_025979712.1"/>
</dbReference>
<keyword evidence="7" id="KW-0732">Signal</keyword>
<dbReference type="FunFam" id="2.10.25.10:FF:000122">
    <property type="entry name" value="Protein crumbs homolog 2"/>
    <property type="match status" value="3"/>
</dbReference>
<evidence type="ECO:0000256" key="15">
    <source>
        <dbReference type="PROSITE-ProRule" id="PRU00076"/>
    </source>
</evidence>
<sequence length="2341" mass="258668">MYSKKDYINLTMKFGIPYLGLTLLSLATCDTSAEQNYGPSNRPEAFFNGSSYIRLQTTVSLKKTIGLSFRTCIGGGLFSQKYNDNVIEVSVKSTGVFFEGTTQGNSYETLVSGNFLNNKWHTVKLKYALGNLTISVDEDNTKLIANSSYQSELLTSPGLYYEGAILIVGNHFNGCILEGPSITFHDSVSQPHYVQFGTCPIPYNSCVPREDMKLGRSFDQCNNEPCLRQGKCISKPGSYSCVCHARYTGKNCEIDLGNPCEKTPPVCNNGGKCENDNLGNYVCKCLPGFSGKHCDIEESTHPLCAYVTCLNEGTCHVPPGSNRAECVCPSGFTGTKCENNINDCSPNPCQNNGKCVDGKNNFTCDCSYTGYEGPLCENNVNECRNNPCLNHGTCFDTYGSYICQCLEGFDGKNCQNSINECLSYPCLNHGQCLDKRGGYECQCLPGFAGINCEMELRQSRCDTHSCPAYADCVELSGTYVCVCKKETAGSHSDCIVGLGCLNSPCANGGSCTATKTGFNCSCPPGFTGPACERMDFCHHSYCKNGGTCYEEDTDDEENEEEDDEDDDEEEESRRMRARNGPSYFCACPQEYTGEQCENLVRCTDYPCKNAVSCQDYTNGYYCNCEPGYTGLNCDEELPNCNDFPCQNGGTCLETIDYFLCRCPPGFTGDQCQVDIDECASDPCMNGGTCMDRVNGFYCNCTENWMGQFCEKPFDICELKPCQNNGSCATTKNKHEFVCTCPRGFEGKKCEINIDDCKGVKCPPGTSCVDLIGNFECQCPLGFTGENCSIDIDPCIRGPCDNNARCMNDPKDKKGYKCICPQGFTGENCETINDACACVHGICINNTGSYQCYCEPGYTGERCNLDFDECLSMPCRNNATCVDKVNNFECICNPGYSGKDCSININECDPMPCTEGSTCIDGINAFTCICVPGLTGRRCEINIDDCESSPCLNGARCIDGLNSYTCDCTDTGFMGDHCEINIDDCIANPCEHGGTCVDEVKDYRCNCYPGYTGKKCEFDIKECDSNPCKYQGTCLEKSNMNYYKPSFVSTLNISLPQAFAKTFDFADAAGYECLCVPGVTGRNCEINIDECDSNPCVNGVCQDRIGGYVCECNPGYEGEICQNDIDECEKYHPCVHGRCNDGVAEYYCDCEPRYGGKNCSVELIGCVENPCLNRGTCKPYLVRENEHKFNCSCPNGFHGPTCENITTMSVSGQSLMTVNTTREEGYDIQFRFRTTLGDGLLALGTGLTYHILELSKGRLNLHSSLLNKWEGVFIGSNLNDSNWQKVFVAINSSHLVLSANEEQTIYPITFNENYNSSSTSFPTTYIGGVPNYLRKLTHGQPPLVGCLEDVLINGIWVLPEMQNVPNMSFLDVEVGCHREPQCSPNPCHSGGHCTDKWRHFSCICERPYLGPTCQYNYTPATFGYENITNSLVTVTAKDQNKRSIRQIVDISMFIRTRQAYGQIFYLGSNPTSNNINLMDVTYIAAQLDNGELLVRIQFNGTPEAYTVGSVKLNDGYLHLIEVIRNVTLVQVKLNGTEYFRKTISATGTLDAPVLYLGGQPQLRPVRQADTTAIITKNEIGPSSAAVSTPLSMINFKGIIQDVQVSDGQKTMVVEFFPLDVPDMERPLEFGEVHFEKSLVLEGVLSDDSCRIQPCKHNGTCVNTWNDYKCECTHGFKGKDCNDLEFCELEHCPDGSTCRNLEDGHECIASVTFDGKSRPYHYTFSLSPSSSPSFLYFERIELSYRTRSWGTALFVKYEENYFVIFVNANVVVIQWNINGDARTRSFEHQQFEGQWLTLLLIIKDSSLIAGFKEQVIDDTAAVSADNFNAENFTEMMVKGSIYVGGSDNKTFDYWGVINMIEMNGTRTKVTTETTTDSIFTSSAIDLPGNVVTTDVPFYSYKADINKNTDYFKGCMGEVRIGHLLVPFFTAEDLYQNGKKPVEYFELEKRWLETDCKLCFNTDCFNDGYCIDPKKTYQCQCQPGFTAEDCSVDINECERNECQNNSTCLDLIAKYECSCLPGYTGQFCEIDIDECESSPCLHGGTCVDMVANFKCECPEEYVGKQCEALRLITCENQPCKEGATCTDGKNYDTGNNFTCVCPEGYVNPLCDMPYCMKKMCEYGYCNITGKPICQCQRGFEGEYCQTNIDDCIGPSGTSPCQNGGVCIDGINRYDCNCTGTGYQGLLCELDIDECSLGEDLCGPGICVNTPGSYVCNCTEGLCGYYCSLMDPCVENPCEHGTCVPACTNVSDYNCRCEENWTGKNCSEPAILAAVRSDGVNILYIVIPIVVLVVIGMVIGLVILVNMARSKRATRGTYSPSAQEFCNPRVELDHVLKPPPEERLI</sequence>
<feature type="domain" description="EGF-like" evidence="19">
    <location>
        <begin position="636"/>
        <end position="672"/>
    </location>
</feature>
<feature type="domain" description="EGF-like" evidence="19">
    <location>
        <begin position="379"/>
        <end position="415"/>
    </location>
</feature>
<feature type="domain" description="EGF-like" evidence="19">
    <location>
        <begin position="865"/>
        <end position="901"/>
    </location>
</feature>
<dbReference type="PROSITE" id="PS00010">
    <property type="entry name" value="ASX_HYDROXYL"/>
    <property type="match status" value="20"/>
</dbReference>
<protein>
    <submittedName>
        <fullName evidence="21">Protein crumbs isoform X1</fullName>
    </submittedName>
</protein>
<evidence type="ECO:0000256" key="11">
    <source>
        <dbReference type="ARBA" id="ARBA00023136"/>
    </source>
</evidence>
<feature type="disulfide bond" evidence="15">
    <location>
        <begin position="2214"/>
        <end position="2223"/>
    </location>
</feature>
<dbReference type="GO" id="GO:0002064">
    <property type="term" value="P:epithelial cell development"/>
    <property type="evidence" value="ECO:0007669"/>
    <property type="project" value="UniProtKB-ARBA"/>
</dbReference>
<keyword evidence="8" id="KW-0677">Repeat</keyword>
<feature type="disulfide bond" evidence="15">
    <location>
        <begin position="1670"/>
        <end position="1679"/>
    </location>
</feature>
<dbReference type="GO" id="GO:0009792">
    <property type="term" value="P:embryo development ending in birth or egg hatching"/>
    <property type="evidence" value="ECO:0007669"/>
    <property type="project" value="UniProtKB-ARBA"/>
</dbReference>
<feature type="disulfide bond" evidence="15">
    <location>
        <begin position="2098"/>
        <end position="2107"/>
    </location>
</feature>
<accession>A0A7F5RHM6</accession>
<feature type="domain" description="EGF-like" evidence="19">
    <location>
        <begin position="941"/>
        <end position="978"/>
    </location>
</feature>
<feature type="domain" description="EGF-like" evidence="19">
    <location>
        <begin position="2028"/>
        <end position="2064"/>
    </location>
</feature>
<feature type="domain" description="EGF-like" evidence="19">
    <location>
        <begin position="598"/>
        <end position="634"/>
    </location>
</feature>
<feature type="disulfide bond" evidence="15">
    <location>
        <begin position="522"/>
        <end position="531"/>
    </location>
</feature>
<dbReference type="FunFam" id="2.10.25.10:FF:000565">
    <property type="entry name" value="Predicted protein"/>
    <property type="match status" value="1"/>
</dbReference>
<feature type="domain" description="EGF-like" evidence="19">
    <location>
        <begin position="903"/>
        <end position="939"/>
    </location>
</feature>
<dbReference type="GO" id="GO:0080090">
    <property type="term" value="P:regulation of primary metabolic process"/>
    <property type="evidence" value="ECO:0007669"/>
    <property type="project" value="UniProtKB-ARBA"/>
</dbReference>
<feature type="domain" description="EGF-like" evidence="19">
    <location>
        <begin position="1377"/>
        <end position="1413"/>
    </location>
</feature>
<feature type="transmembrane region" description="Helical" evidence="17">
    <location>
        <begin position="2278"/>
        <end position="2301"/>
    </location>
</feature>
<dbReference type="InterPro" id="IPR001881">
    <property type="entry name" value="EGF-like_Ca-bd_dom"/>
</dbReference>
<evidence type="ECO:0000256" key="13">
    <source>
        <dbReference type="ARBA" id="ARBA00023180"/>
    </source>
</evidence>
<keyword evidence="3" id="KW-1003">Cell membrane</keyword>
<evidence type="ECO:0000313" key="21">
    <source>
        <dbReference type="RefSeq" id="XP_025835497.1"/>
    </source>
</evidence>
<feature type="domain" description="EGF-like" evidence="19">
    <location>
        <begin position="300"/>
        <end position="338"/>
    </location>
</feature>
<dbReference type="FunFam" id="2.10.25.10:FF:000039">
    <property type="entry name" value="Crumbs cell polarity complex component 1"/>
    <property type="match status" value="1"/>
</dbReference>
<feature type="domain" description="EGF-like" evidence="19">
    <location>
        <begin position="1123"/>
        <end position="1159"/>
    </location>
</feature>
<dbReference type="PROSITE" id="PS01187">
    <property type="entry name" value="EGF_CA"/>
    <property type="match status" value="10"/>
</dbReference>
<dbReference type="GO" id="GO:0051049">
    <property type="term" value="P:regulation of transport"/>
    <property type="evidence" value="ECO:0007669"/>
    <property type="project" value="UniProtKB-ARBA"/>
</dbReference>
<evidence type="ECO:0000259" key="18">
    <source>
        <dbReference type="PROSITE" id="PS50025"/>
    </source>
</evidence>
<evidence type="ECO:0000256" key="10">
    <source>
        <dbReference type="ARBA" id="ARBA00022989"/>
    </source>
</evidence>
<keyword evidence="2" id="KW-0217">Developmental protein</keyword>
<feature type="disulfide bond" evidence="15">
    <location>
        <begin position="2229"/>
        <end position="2239"/>
    </location>
</feature>
<feature type="domain" description="EGF-like" evidence="19">
    <location>
        <begin position="712"/>
        <end position="750"/>
    </location>
</feature>
<dbReference type="InterPro" id="IPR049883">
    <property type="entry name" value="NOTCH1_EGF-like"/>
</dbReference>
<dbReference type="InterPro" id="IPR000152">
    <property type="entry name" value="EGF-type_Asp/Asn_hydroxyl_site"/>
</dbReference>
<dbReference type="Pfam" id="PF02210">
    <property type="entry name" value="Laminin_G_2"/>
    <property type="match status" value="1"/>
</dbReference>
<feature type="compositionally biased region" description="Acidic residues" evidence="16">
    <location>
        <begin position="551"/>
        <end position="570"/>
    </location>
</feature>
<keyword evidence="11 17" id="KW-0472">Membrane</keyword>
<feature type="domain" description="EGF-like" evidence="19">
    <location>
        <begin position="752"/>
        <end position="788"/>
    </location>
</feature>
<evidence type="ECO:0000256" key="4">
    <source>
        <dbReference type="ARBA" id="ARBA00022536"/>
    </source>
</evidence>
<feature type="disulfide bond" evidence="15">
    <location>
        <begin position="721"/>
        <end position="738"/>
    </location>
</feature>
<feature type="domain" description="EGF-like" evidence="19">
    <location>
        <begin position="256"/>
        <end position="295"/>
    </location>
</feature>
<dbReference type="Pfam" id="PF00008">
    <property type="entry name" value="EGF"/>
    <property type="match status" value="19"/>
</dbReference>
<keyword evidence="13" id="KW-0325">Glycoprotein</keyword>
<dbReference type="PRINTS" id="PR00010">
    <property type="entry name" value="EGFBLOOD"/>
</dbReference>
<keyword evidence="10 17" id="KW-1133">Transmembrane helix</keyword>
<gene>
    <name evidence="21" type="primary">LOC108740258</name>
</gene>
<dbReference type="FunFam" id="2.10.25.10:FF:000118">
    <property type="entry name" value="protein delta homolog 2"/>
    <property type="match status" value="1"/>
</dbReference>
<evidence type="ECO:0000256" key="1">
    <source>
        <dbReference type="ARBA" id="ARBA00004247"/>
    </source>
</evidence>
<dbReference type="SUPFAM" id="SSF49899">
    <property type="entry name" value="Concanavalin A-like lectins/glucanases"/>
    <property type="match status" value="4"/>
</dbReference>
<feature type="disulfide bond" evidence="15">
    <location>
        <begin position="443"/>
        <end position="452"/>
    </location>
</feature>
<feature type="disulfide bond" evidence="15">
    <location>
        <begin position="243"/>
        <end position="252"/>
    </location>
</feature>
<dbReference type="InterPro" id="IPR018097">
    <property type="entry name" value="EGF_Ca-bd_CS"/>
</dbReference>
<organism evidence="20 21">
    <name type="scientific">Agrilus planipennis</name>
    <name type="common">Emerald ash borer</name>
    <name type="synonym">Agrilus marcopoli</name>
    <dbReference type="NCBI Taxonomy" id="224129"/>
    <lineage>
        <taxon>Eukaryota</taxon>
        <taxon>Metazoa</taxon>
        <taxon>Ecdysozoa</taxon>
        <taxon>Arthropoda</taxon>
        <taxon>Hexapoda</taxon>
        <taxon>Insecta</taxon>
        <taxon>Pterygota</taxon>
        <taxon>Neoptera</taxon>
        <taxon>Endopterygota</taxon>
        <taxon>Coleoptera</taxon>
        <taxon>Polyphaga</taxon>
        <taxon>Elateriformia</taxon>
        <taxon>Buprestoidea</taxon>
        <taxon>Buprestidae</taxon>
        <taxon>Agrilinae</taxon>
        <taxon>Agrilus</taxon>
    </lineage>
</organism>
<dbReference type="FunFam" id="2.10.25.10:FF:000208">
    <property type="entry name" value="Crumbs 2, cell polarity complex component"/>
    <property type="match status" value="1"/>
</dbReference>
<dbReference type="InterPro" id="IPR009030">
    <property type="entry name" value="Growth_fac_rcpt_cys_sf"/>
</dbReference>
<feature type="disulfide bond" evidence="15">
    <location>
        <begin position="1978"/>
        <end position="1987"/>
    </location>
</feature>
<dbReference type="FunFam" id="2.60.120.200:FF:000143">
    <property type="entry name" value="Crumbs, isoform D"/>
    <property type="match status" value="1"/>
</dbReference>
<dbReference type="FunFam" id="2.10.25.10:FF:000279">
    <property type="entry name" value="Neurogenic locus notch 1"/>
    <property type="match status" value="1"/>
</dbReference>
<feature type="domain" description="EGF-like" evidence="19">
    <location>
        <begin position="2225"/>
        <end position="2263"/>
    </location>
</feature>
<dbReference type="FunFam" id="2.10.25.10:FF:000066">
    <property type="entry name" value="FAT atypical cadherin 4"/>
    <property type="match status" value="1"/>
</dbReference>
<dbReference type="InterPro" id="IPR001791">
    <property type="entry name" value="Laminin_G"/>
</dbReference>
<dbReference type="FunCoup" id="A0A7F5RHM6">
    <property type="interactions" value="321"/>
</dbReference>
<feature type="domain" description="EGF-like" evidence="19">
    <location>
        <begin position="1161"/>
        <end position="1202"/>
    </location>
</feature>
<feature type="domain" description="EGF-like" evidence="19">
    <location>
        <begin position="217"/>
        <end position="253"/>
    </location>
</feature>
<dbReference type="Pfam" id="PF12661">
    <property type="entry name" value="hEGF"/>
    <property type="match status" value="3"/>
</dbReference>
<dbReference type="SUPFAM" id="SSF57196">
    <property type="entry name" value="EGF/Laminin"/>
    <property type="match status" value="20"/>
</dbReference>
<dbReference type="GO" id="GO:0060562">
    <property type="term" value="P:epithelial tube morphogenesis"/>
    <property type="evidence" value="ECO:0007669"/>
    <property type="project" value="UniProtKB-ARBA"/>
</dbReference>
<evidence type="ECO:0000256" key="17">
    <source>
        <dbReference type="SAM" id="Phobius"/>
    </source>
</evidence>
<feature type="domain" description="Laminin G" evidence="18">
    <location>
        <begin position="1420"/>
        <end position="1648"/>
    </location>
</feature>
<dbReference type="GO" id="GO:0051241">
    <property type="term" value="P:negative regulation of multicellular organismal process"/>
    <property type="evidence" value="ECO:0007669"/>
    <property type="project" value="UniProtKB-ARBA"/>
</dbReference>
<dbReference type="KEGG" id="apln:108740258"/>
<dbReference type="SMART" id="SM00181">
    <property type="entry name" value="EGF"/>
    <property type="match status" value="34"/>
</dbReference>
<feature type="disulfide bond" evidence="15">
    <location>
        <begin position="929"/>
        <end position="938"/>
    </location>
</feature>
<reference evidence="21" key="1">
    <citation type="submission" date="2025-08" db="UniProtKB">
        <authorList>
            <consortium name="RefSeq"/>
        </authorList>
    </citation>
    <scope>IDENTIFICATION</scope>
    <source>
        <tissue evidence="21">Entire body</tissue>
    </source>
</reference>